<feature type="transmembrane region" description="Helical" evidence="6">
    <location>
        <begin position="290"/>
        <end position="312"/>
    </location>
</feature>
<feature type="compositionally biased region" description="Low complexity" evidence="5">
    <location>
        <begin position="1"/>
        <end position="15"/>
    </location>
</feature>
<feature type="transmembrane region" description="Helical" evidence="6">
    <location>
        <begin position="202"/>
        <end position="222"/>
    </location>
</feature>
<dbReference type="AlphaFoldDB" id="A0A7E6F157"/>
<evidence type="ECO:0000256" key="5">
    <source>
        <dbReference type="SAM" id="MobiDB-lite"/>
    </source>
</evidence>
<feature type="transmembrane region" description="Helical" evidence="6">
    <location>
        <begin position="102"/>
        <end position="124"/>
    </location>
</feature>
<dbReference type="InterPro" id="IPR013604">
    <property type="entry name" value="7TM_chemorcpt"/>
</dbReference>
<organism evidence="7 8">
    <name type="scientific">Octopus sinensis</name>
    <name type="common">East Asian common octopus</name>
    <dbReference type="NCBI Taxonomy" id="2607531"/>
    <lineage>
        <taxon>Eukaryota</taxon>
        <taxon>Metazoa</taxon>
        <taxon>Spiralia</taxon>
        <taxon>Lophotrochozoa</taxon>
        <taxon>Mollusca</taxon>
        <taxon>Cephalopoda</taxon>
        <taxon>Coleoidea</taxon>
        <taxon>Octopodiformes</taxon>
        <taxon>Octopoda</taxon>
        <taxon>Incirrata</taxon>
        <taxon>Octopodidae</taxon>
        <taxon>Octopus</taxon>
    </lineage>
</organism>
<accession>A0A7E6F157</accession>
<evidence type="ECO:0000256" key="2">
    <source>
        <dbReference type="ARBA" id="ARBA00022692"/>
    </source>
</evidence>
<feature type="transmembrane region" description="Helical" evidence="6">
    <location>
        <begin position="387"/>
        <end position="415"/>
    </location>
</feature>
<comment type="subcellular location">
    <subcellularLocation>
        <location evidence="1">Membrane</location>
        <topology evidence="1">Multi-pass membrane protein</topology>
    </subcellularLocation>
</comment>
<evidence type="ECO:0000256" key="6">
    <source>
        <dbReference type="SAM" id="Phobius"/>
    </source>
</evidence>
<evidence type="ECO:0000313" key="8">
    <source>
        <dbReference type="RefSeq" id="XP_036361414.1"/>
    </source>
</evidence>
<keyword evidence="2 6" id="KW-0812">Transmembrane</keyword>
<feature type="transmembrane region" description="Helical" evidence="6">
    <location>
        <begin position="67"/>
        <end position="90"/>
    </location>
</feature>
<keyword evidence="3 6" id="KW-1133">Transmembrane helix</keyword>
<gene>
    <name evidence="8" type="primary">LOC118764605</name>
</gene>
<protein>
    <submittedName>
        <fullName evidence="8">Uncharacterized protein LOC118764605 isoform X1</fullName>
    </submittedName>
</protein>
<dbReference type="RefSeq" id="XP_036361414.1">
    <property type="nucleotide sequence ID" value="XM_036505521.1"/>
</dbReference>
<feature type="region of interest" description="Disordered" evidence="5">
    <location>
        <begin position="1"/>
        <end position="23"/>
    </location>
</feature>
<dbReference type="Proteomes" id="UP000515154">
    <property type="component" value="Linkage group LG8"/>
</dbReference>
<evidence type="ECO:0000256" key="3">
    <source>
        <dbReference type="ARBA" id="ARBA00022989"/>
    </source>
</evidence>
<feature type="transmembrane region" description="Helical" evidence="6">
    <location>
        <begin position="324"/>
        <end position="349"/>
    </location>
</feature>
<reference evidence="8" key="1">
    <citation type="submission" date="2025-08" db="UniProtKB">
        <authorList>
            <consortium name="RefSeq"/>
        </authorList>
    </citation>
    <scope>IDENTIFICATION</scope>
</reference>
<keyword evidence="7" id="KW-1185">Reference proteome</keyword>
<dbReference type="KEGG" id="osn:118764605"/>
<evidence type="ECO:0000256" key="4">
    <source>
        <dbReference type="ARBA" id="ARBA00023136"/>
    </source>
</evidence>
<proteinExistence type="predicted"/>
<keyword evidence="4 6" id="KW-0472">Membrane</keyword>
<name>A0A7E6F157_9MOLL</name>
<dbReference type="Pfam" id="PF08395">
    <property type="entry name" value="7tm_7"/>
    <property type="match status" value="1"/>
</dbReference>
<dbReference type="GO" id="GO:0016020">
    <property type="term" value="C:membrane"/>
    <property type="evidence" value="ECO:0007669"/>
    <property type="project" value="UniProtKB-SubCell"/>
</dbReference>
<dbReference type="GO" id="GO:0050909">
    <property type="term" value="P:sensory perception of taste"/>
    <property type="evidence" value="ECO:0007669"/>
    <property type="project" value="InterPro"/>
</dbReference>
<evidence type="ECO:0000313" key="7">
    <source>
        <dbReference type="Proteomes" id="UP000515154"/>
    </source>
</evidence>
<sequence length="421" mass="48093">MDTSNSGPKSSKSQSVHIRTNDNSPKIINESPFKAYLWKLRRLAIVCSIPSKMSLEIWKKSEVKTRILFLCLPLIYLIPAFDTLRFIWFIVASYTSKNTEYILGKCFMLMMKMCPGILTVIVTWKRSHVNALIDDIQNYILISPSNILKKRSNKCGTCNILMIICITFILSSTNQIILPTTLSDPQYFMEVSGFPLSRENKLFTFMLIMNFTTDLWNAMLFMPLAELRDALTSIVIEEFKCLSKTLRETIPDIQDAKGKIIQRRINFNEKLDEIINQHTRLGLLMKGMNSVFEFCNGTIVLLFLIICCIISYEIANELVYQKGYVIQIAMGIMTALYCLYLIYIGLVVYSRAHQLVDHIYAMPLHDLSHEAIIKLSFFLHRLTSEQIGISIGGCFVINPASVLTLIGSIITYSIVAYQTRS</sequence>
<evidence type="ECO:0000256" key="1">
    <source>
        <dbReference type="ARBA" id="ARBA00004141"/>
    </source>
</evidence>
<feature type="transmembrane region" description="Helical" evidence="6">
    <location>
        <begin position="160"/>
        <end position="182"/>
    </location>
</feature>